<dbReference type="InterPro" id="IPR001123">
    <property type="entry name" value="LeuE-type"/>
</dbReference>
<feature type="transmembrane region" description="Helical" evidence="6">
    <location>
        <begin position="44"/>
        <end position="66"/>
    </location>
</feature>
<evidence type="ECO:0000313" key="8">
    <source>
        <dbReference type="Proteomes" id="UP000006833"/>
    </source>
</evidence>
<evidence type="ECO:0000256" key="2">
    <source>
        <dbReference type="ARBA" id="ARBA00022475"/>
    </source>
</evidence>
<keyword evidence="5 6" id="KW-0472">Membrane</keyword>
<dbReference type="PANTHER" id="PTHR30086">
    <property type="entry name" value="ARGININE EXPORTER PROTEIN ARGO"/>
    <property type="match status" value="1"/>
</dbReference>
<dbReference type="HOGENOM" id="CLU_079569_1_0_5"/>
<accession>A8LSB9</accession>
<keyword evidence="8" id="KW-1185">Reference proteome</keyword>
<dbReference type="GO" id="GO:0033228">
    <property type="term" value="P:cysteine export across plasma membrane"/>
    <property type="evidence" value="ECO:0007669"/>
    <property type="project" value="TreeGrafter"/>
</dbReference>
<evidence type="ECO:0000256" key="3">
    <source>
        <dbReference type="ARBA" id="ARBA00022692"/>
    </source>
</evidence>
<sequence>MTLDTLLALMAFALVSSITPGPNNLMVLTSGANFGMRRTLPHLLGISLGHAFMVLLLGLGLGEVFVAWPPAHTLLKAASLAYMLWLAWKIAHAAAPEGGAGTGKPFTFLQAAAFQWVNPKAWIMGVTAVTVYAAPGGGALGAALVALAFCATNFPSVSVWAWMGTQVARWLRDPARLRAFNWTMAVLLIASMVPVLFG</sequence>
<evidence type="ECO:0000256" key="4">
    <source>
        <dbReference type="ARBA" id="ARBA00022989"/>
    </source>
</evidence>
<dbReference type="EMBL" id="CP000830">
    <property type="protein sequence ID" value="ABV94212.1"/>
    <property type="molecule type" value="Genomic_DNA"/>
</dbReference>
<reference evidence="8" key="1">
    <citation type="journal article" date="2010" name="ISME J.">
        <title>The complete genome sequence of the algal symbiont Dinoroseobacter shibae: a hitchhiker's guide to life in the sea.</title>
        <authorList>
            <person name="Wagner-Dobler I."/>
            <person name="Ballhausen B."/>
            <person name="Berger M."/>
            <person name="Brinkhoff T."/>
            <person name="Buchholz I."/>
            <person name="Bunk B."/>
            <person name="Cypionka H."/>
            <person name="Daniel R."/>
            <person name="Drepper T."/>
            <person name="Gerdts G."/>
            <person name="Hahnke S."/>
            <person name="Han C."/>
            <person name="Jahn D."/>
            <person name="Kalhoefer D."/>
            <person name="Kiss H."/>
            <person name="Klenk H.P."/>
            <person name="Kyrpides N."/>
            <person name="Liebl W."/>
            <person name="Liesegang H."/>
            <person name="Meincke L."/>
            <person name="Pati A."/>
            <person name="Petersen J."/>
            <person name="Piekarski T."/>
            <person name="Pommerenke C."/>
            <person name="Pradella S."/>
            <person name="Pukall R."/>
            <person name="Rabus R."/>
            <person name="Stackebrandt E."/>
            <person name="Thole S."/>
            <person name="Thompson L."/>
            <person name="Tielen P."/>
            <person name="Tomasch J."/>
            <person name="von Jan M."/>
            <person name="Wanphrut N."/>
            <person name="Wichels A."/>
            <person name="Zech H."/>
            <person name="Simon M."/>
        </authorList>
    </citation>
    <scope>NUCLEOTIDE SEQUENCE [LARGE SCALE GENOMIC DNA]</scope>
    <source>
        <strain evidence="8">DSM 16493 / NCIMB 14021 / DFL 12</strain>
    </source>
</reference>
<feature type="transmembrane region" description="Helical" evidence="6">
    <location>
        <begin position="139"/>
        <end position="163"/>
    </location>
</feature>
<keyword evidence="2" id="KW-1003">Cell membrane</keyword>
<protein>
    <submittedName>
        <fullName evidence="7">Uncharacterized protein</fullName>
    </submittedName>
</protein>
<feature type="transmembrane region" description="Helical" evidence="6">
    <location>
        <begin position="175"/>
        <end position="197"/>
    </location>
</feature>
<keyword evidence="4 6" id="KW-1133">Transmembrane helix</keyword>
<evidence type="ECO:0000313" key="7">
    <source>
        <dbReference type="EMBL" id="ABV94212.1"/>
    </source>
</evidence>
<evidence type="ECO:0000256" key="1">
    <source>
        <dbReference type="ARBA" id="ARBA00004651"/>
    </source>
</evidence>
<dbReference type="AlphaFoldDB" id="A8LSB9"/>
<dbReference type="PANTHER" id="PTHR30086:SF20">
    <property type="entry name" value="ARGININE EXPORTER PROTEIN ARGO-RELATED"/>
    <property type="match status" value="1"/>
</dbReference>
<evidence type="ECO:0000256" key="5">
    <source>
        <dbReference type="ARBA" id="ARBA00023136"/>
    </source>
</evidence>
<gene>
    <name evidence="7" type="ordered locus">Dshi_2478</name>
</gene>
<keyword evidence="3 6" id="KW-0812">Transmembrane</keyword>
<dbReference type="KEGG" id="dsh:Dshi_2478"/>
<evidence type="ECO:0000256" key="6">
    <source>
        <dbReference type="SAM" id="Phobius"/>
    </source>
</evidence>
<dbReference type="RefSeq" id="WP_012179143.1">
    <property type="nucleotide sequence ID" value="NC_009952.1"/>
</dbReference>
<dbReference type="GO" id="GO:0005886">
    <property type="term" value="C:plasma membrane"/>
    <property type="evidence" value="ECO:0007669"/>
    <property type="project" value="UniProtKB-SubCell"/>
</dbReference>
<comment type="subcellular location">
    <subcellularLocation>
        <location evidence="1">Cell membrane</location>
        <topology evidence="1">Multi-pass membrane protein</topology>
    </subcellularLocation>
</comment>
<name>A8LSB9_DINSH</name>
<dbReference type="eggNOG" id="COG1280">
    <property type="taxonomic scope" value="Bacteria"/>
</dbReference>
<dbReference type="GO" id="GO:0015171">
    <property type="term" value="F:amino acid transmembrane transporter activity"/>
    <property type="evidence" value="ECO:0007669"/>
    <property type="project" value="TreeGrafter"/>
</dbReference>
<dbReference type="Pfam" id="PF01810">
    <property type="entry name" value="LysE"/>
    <property type="match status" value="1"/>
</dbReference>
<proteinExistence type="predicted"/>
<dbReference type="Proteomes" id="UP000006833">
    <property type="component" value="Chromosome"/>
</dbReference>
<dbReference type="OrthoDB" id="9812084at2"/>
<organism evidence="7 8">
    <name type="scientific">Dinoroseobacter shibae (strain DSM 16493 / NCIMB 14021 / DFL 12)</name>
    <dbReference type="NCBI Taxonomy" id="398580"/>
    <lineage>
        <taxon>Bacteria</taxon>
        <taxon>Pseudomonadati</taxon>
        <taxon>Pseudomonadota</taxon>
        <taxon>Alphaproteobacteria</taxon>
        <taxon>Rhodobacterales</taxon>
        <taxon>Roseobacteraceae</taxon>
        <taxon>Dinoroseobacter</taxon>
    </lineage>
</organism>